<dbReference type="InterPro" id="IPR051210">
    <property type="entry name" value="Ub_ligase/GEF_domain"/>
</dbReference>
<dbReference type="InterPro" id="IPR009091">
    <property type="entry name" value="RCC1/BLIP-II"/>
</dbReference>
<reference evidence="3 4" key="1">
    <citation type="submission" date="2018-08" db="EMBL/GenBank/DDBJ databases">
        <title>Aphanomyces genome sequencing and annotation.</title>
        <authorList>
            <person name="Minardi D."/>
            <person name="Oidtmann B."/>
            <person name="Van Der Giezen M."/>
            <person name="Studholme D.J."/>
        </authorList>
    </citation>
    <scope>NUCLEOTIDE SEQUENCE [LARGE SCALE GENOMIC DNA]</scope>
    <source>
        <strain evidence="3 4">NJM0002</strain>
    </source>
</reference>
<dbReference type="VEuPathDB" id="FungiDB:H310_01937"/>
<gene>
    <name evidence="3" type="ORF">DYB32_004323</name>
</gene>
<dbReference type="Proteomes" id="UP000285060">
    <property type="component" value="Unassembled WGS sequence"/>
</dbReference>
<proteinExistence type="predicted"/>
<keyword evidence="4" id="KW-1185">Reference proteome</keyword>
<protein>
    <submittedName>
        <fullName evidence="3">Uncharacterized protein</fullName>
    </submittedName>
</protein>
<dbReference type="PANTHER" id="PTHR22870">
    <property type="entry name" value="REGULATOR OF CHROMOSOME CONDENSATION"/>
    <property type="match status" value="1"/>
</dbReference>
<dbReference type="PROSITE" id="PS50096">
    <property type="entry name" value="IQ"/>
    <property type="match status" value="1"/>
</dbReference>
<dbReference type="PANTHER" id="PTHR22870:SF360">
    <property type="entry name" value="ULTRAVIOLET-B RECEPTOR UVR8"/>
    <property type="match status" value="1"/>
</dbReference>
<name>A0A418B3N1_9STRA</name>
<dbReference type="SUPFAM" id="SSF50985">
    <property type="entry name" value="RCC1/BLIP-II"/>
    <property type="match status" value="2"/>
</dbReference>
<dbReference type="InterPro" id="IPR000408">
    <property type="entry name" value="Reg_chr_condens"/>
</dbReference>
<evidence type="ECO:0000313" key="3">
    <source>
        <dbReference type="EMBL" id="RHY32637.1"/>
    </source>
</evidence>
<accession>A0A418B3N1</accession>
<keyword evidence="1" id="KW-0677">Repeat</keyword>
<comment type="caution">
    <text evidence="3">The sequence shown here is derived from an EMBL/GenBank/DDBJ whole genome shotgun (WGS) entry which is preliminary data.</text>
</comment>
<dbReference type="EMBL" id="QUSY01000123">
    <property type="protein sequence ID" value="RHY32637.1"/>
    <property type="molecule type" value="Genomic_DNA"/>
</dbReference>
<evidence type="ECO:0000313" key="4">
    <source>
        <dbReference type="Proteomes" id="UP000285060"/>
    </source>
</evidence>
<evidence type="ECO:0000256" key="2">
    <source>
        <dbReference type="PROSITE-ProRule" id="PRU00235"/>
    </source>
</evidence>
<dbReference type="PROSITE" id="PS50012">
    <property type="entry name" value="RCC1_3"/>
    <property type="match status" value="2"/>
</dbReference>
<organism evidence="3 4">
    <name type="scientific">Aphanomyces invadans</name>
    <dbReference type="NCBI Taxonomy" id="157072"/>
    <lineage>
        <taxon>Eukaryota</taxon>
        <taxon>Sar</taxon>
        <taxon>Stramenopiles</taxon>
        <taxon>Oomycota</taxon>
        <taxon>Saprolegniomycetes</taxon>
        <taxon>Saprolegniales</taxon>
        <taxon>Verrucalvaceae</taxon>
        <taxon>Aphanomyces</taxon>
    </lineage>
</organism>
<dbReference type="Gene3D" id="2.130.10.30">
    <property type="entry name" value="Regulator of chromosome condensation 1/beta-lactamase-inhibitor protein II"/>
    <property type="match status" value="2"/>
</dbReference>
<dbReference type="AlphaFoldDB" id="A0A418B3N1"/>
<feature type="repeat" description="RCC1" evidence="2">
    <location>
        <begin position="900"/>
        <end position="951"/>
    </location>
</feature>
<dbReference type="Pfam" id="PF13540">
    <property type="entry name" value="RCC1_2"/>
    <property type="match status" value="1"/>
</dbReference>
<evidence type="ECO:0000256" key="1">
    <source>
        <dbReference type="ARBA" id="ARBA00022737"/>
    </source>
</evidence>
<dbReference type="Pfam" id="PF00415">
    <property type="entry name" value="RCC1"/>
    <property type="match status" value="1"/>
</dbReference>
<sequence length="974" mass="107348">MGSTPSSLHYDGTQVSILPQFVPLAKCVTVSQVEALGDKLSATTKTAFCTVDEFRDLMGLGPHLDLYLRYLFESLKTTPESEKIHVMDLLAALAVCTSTSASLRDKLDVLCTLFTHKTAQRLKESDVAILFFSAVNGLKKITIGLEDTWNATGRSTRDIAKELTSACCLDMVDGHQVTKPSLPRTEFIAWCLTYKPVVYVLRHFIPGDILNPSTVLAHSSFYSKLAKQTKLYETLLGTMNPSENLRIESLVQATATVKIQAMWKRHVARRVMGEKRAAKNSTMNGAAITIQNYAKKKKNFVAVMQRAAVERMALNGALLTFGSGHGSTRVFRARHGGRSYKTYYDERTGHSVEYLDAPLKLPYFTGDMEQDALQIPIRQIAAGDFFSMVLSTDGQVFSWGEGSDGQLGLGLDCPFEVGYVEKRLAHSAFTFTHEPRAVAGLSHVRSIAACGNRSTALTVDQRVFEWGDWGRMLGEHTEPAFQPVEKDGASGLGLCKVAIGAEHTVAEGASVWLDLPEKKAFSCFVMLAEHACSIDTMRRLDEVQVVSLGFHFDDCEDDQADLPKPATLSRMDSMDSKEIEQSILSLLDQLWVNRAHDYVPSLDRMKTEHPSMQSLQWPLAVKTGTLRYNDIVDEILIDIAGRYRHRSWPVYNVVDCITASLAQKVVALQEAGALAVVVGFDFHNTEPFMVDLPGGPYSTMRHLMAMCLAVDEGLYIPVFLLDVARYEQVKTCLASREGPVDVRMFHRPDNTPRLIRAALQHGAAGVLLHQRAPVSPSSSFEEDTSQGDPYIYPHPFDTNEAPLVGMVSHCHGQVLRLATHLDQTNHMVVAAKFRVQDRANGRLGVGAMAAHPHLTDGYDARTDSSYRCATLPVVVPALCGRDIADVVCGAAHSMARTSTGRVFTWGQGKAGQLGHRESTDKAVPTLVTQLGYDVVVEMAANDICSTVVCETLPTDRYDQRRKEILLLKAAKRKG</sequence>
<feature type="repeat" description="RCC1" evidence="2">
    <location>
        <begin position="394"/>
        <end position="460"/>
    </location>
</feature>